<dbReference type="PANTHER" id="PTHR31640">
    <property type="entry name" value="TRANSMEMBRANE PROTEIN KIAA1109"/>
    <property type="match status" value="1"/>
</dbReference>
<dbReference type="PANTHER" id="PTHR31640:SF1">
    <property type="entry name" value="BRIDGE-LIKE LIPID TRANSFER PROTEIN FAMILY MEMBER 1"/>
    <property type="match status" value="1"/>
</dbReference>
<feature type="compositionally biased region" description="Basic and acidic residues" evidence="1">
    <location>
        <begin position="2911"/>
        <end position="2923"/>
    </location>
</feature>
<name>A0A5S6QC82_TRIMR</name>
<dbReference type="WBParaSite" id="TMUE_1000004946.1">
    <property type="protein sequence ID" value="TMUE_1000004946.1"/>
    <property type="gene ID" value="WBGene00292390"/>
</dbReference>
<feature type="compositionally biased region" description="Polar residues" evidence="1">
    <location>
        <begin position="2869"/>
        <end position="2888"/>
    </location>
</feature>
<dbReference type="SMART" id="SM01220">
    <property type="entry name" value="FSA_C"/>
    <property type="match status" value="1"/>
</dbReference>
<proteinExistence type="predicted"/>
<organism evidence="5 6">
    <name type="scientific">Trichuris muris</name>
    <name type="common">Mouse whipworm</name>
    <dbReference type="NCBI Taxonomy" id="70415"/>
    <lineage>
        <taxon>Eukaryota</taxon>
        <taxon>Metazoa</taxon>
        <taxon>Ecdysozoa</taxon>
        <taxon>Nematoda</taxon>
        <taxon>Enoplea</taxon>
        <taxon>Dorylaimia</taxon>
        <taxon>Trichinellida</taxon>
        <taxon>Trichuridae</taxon>
        <taxon>Trichuris</taxon>
    </lineage>
</organism>
<feature type="region of interest" description="Disordered" evidence="1">
    <location>
        <begin position="2571"/>
        <end position="2590"/>
    </location>
</feature>
<feature type="signal peptide" evidence="3">
    <location>
        <begin position="1"/>
        <end position="25"/>
    </location>
</feature>
<dbReference type="GO" id="GO:0048488">
    <property type="term" value="P:synaptic vesicle endocytosis"/>
    <property type="evidence" value="ECO:0007669"/>
    <property type="project" value="TreeGrafter"/>
</dbReference>
<sequence>MGAHRHPSVPIGVAILLAVVSAAVARSVPSEPAAQQGDSLPSIFDDIEWNVNFAMLLLSLLCGILWISYISLYNSRIAGSLLTRIARALLGDCGVSVHVGSISFSALTGKVMFRDLWLFTEDYTVRVLDGALIFRYWLPVGSETTGHPSTRSRLSFQLNGFELNVYNQLFKYRDLELFRNDSKLSSLNKGRKVSKKQYGSACGVDWWLEMFPQIRVGISSGRFTLGNSHLPTTLFCTFENVDLTYLALDSRDEDEFHGSCENISVSLVRSPGFTGPFEPPPRLMGRGFEVLQSSHVTFKHCHAPNLHSGPAADLPADVKDSRCNALTLLLGKGTLVRYGPWADKQRDSLYNFFCPTNYSPNYDYNELALRTAKYMLQIEFCDDATLDLLFMKNDVPNNVHMNVAKGSTVQAVLPFAVAPNVWHNRVCCKLLKMEMLTSLGFRQFLQSQKLILTIDVVSPLAWCDVQKWNLQMEFSRTTAWLIFDQKQFVNDMLEEWFTPVPSDIYKFFLYSVNFDVDLKDVQIIFPVNNYNYIDTSSQNAENCLMAIYLVDLHANVLTPASIYVAETDCTTFSVNGSNALLRVHLPEQHTYHAFASSSYSATESTRIVMEGMNFEADPFINDTVDNWINCWAAKQLSLTGKYEYHKDLSSSEKCRPVSVYYDVFTLAPDILSLNLEVSPCNIVFMPFTLSCLWNFKENYFGDWRSFTDLTASASGGQRQSTVAEVPFDSVVRYRPLDIRAQVTLGSIRALLSGTCLEEATMDECGKPLVCLDKLTFEMEKFGGQACFQVTLSPCALTLLTGNGPSVCNSELSLSGFQMRAGDYFSTRRCCFNQPPVEYAWMMEFLLGELRGGLPLKQTYCVVQEVAIFVALMCNSEEDLLPPILPFDWPNKAAPTADGTVDQRLVVPSVEERYFLARISLDVVDVLILERNVVTSLYCCCVRFSSCNGHCGVGCAGCTLLVGELTIAAFVKVDPAMRQAYLSSLGCSAAYVARTADGSQPKGTVLLECLRVQSKKICLFSNDRFDEDKSKAALKFLTFHDAERRRLAFVHAYPQAGAGQMCGCVGRTDFYPSGPTSDAFDPLIFLQGDNSSWRSLYPLVNGQTLADASASVFGSSSPTNWFVLPRRSIELCSSSSSSLSVSSAEEFFDASSDTPCSRLKGSTPEVPPPSALSFVTVDEGDLLTNPIGVLYDRFPTVLKCPPIMLNYYELLGAYELVDRCCLPTKQAGDSPPPDEHRRLTKTLIRLSAGLQDLEISPRDTDARSNFISAEAFLFGDRPNSEDVGLWTDHGIQLFTSPLGVEAVGLLLNLCEQTFFRGLLTGSNLLVGQFAKCSRRRHAQLLVDQRVRFGWPVGLGRLRAAMPAVTCKAIQCGLLEKAGPADQLRNPLSLSAVSVGILLVHTPEGRFQVLPGADGDVDAFRRLSGSFDVRRAEFQLLQISDKDTTVVGVPLRASRMSFIVSLNRYPQHYMCNVSVVAEGIINGISLTVSHSSPPLMDLTKWNSYKQLLSHDYGPLPEEAVDSDRKDGDASVTLNRVNRNDFGDTEGFGTHLHFSVSTFLVNCSLLQQLELSAKLWPLYDIVSTSVASWQQAIGRMNESLCRCRENFNTVEKLVLISLMTDAMDSPKLQSALKSKFDQRRPNRSLLTQCPSCQLILALMSYCATESHESYGKRSLAPIVSAYSTDWSDRRRLDQIIVSLLSHWREILSAEKLVNLNDQLARDFVVNKEGGGDLMEAAPRQDRLNVLRSAAVADAVSPELAERQLLLQPGSVAPKGSAGGRPSLHKIRFYAEKHRMGRRGKMDPSEQGGSKMRSSTLEMTKDLYGWMAKEQQAERKLQQRRATAGPANDTVNPIDIPLEVYFSVFLEERGLLRVPMCGYLAKTHQRGVNAALTVQSVSLLVTEPREFQVSAETLKRVTFAERSLCAIERIHLSLSAWTNTSNWEVHRRRLTVDRQFHYGVDLKGCTLCFGYPALVLINQMQYVVRALFDQDAHYDRIVENAVKVLLTNLPTSSTLLTVTSSPLGSEQLGRIGWACRANTILHDFRRAKRAFLRRCVFLKFDEDCLYEVLQKVDLKGKADVSRVEVRALFTELMVGVDMQFLEMKHDCLAGGNLVQNDGLLKNADNALEFSVRRIDLHLSDAETNLTNFRTVFQMAVDHSTCSFSSVATPNDDRPTKNSVAVRVGPVSLDIPLHPGTLHGVVLRGTRTIGERMPMLLTPSIVEEVMFVRTSTPLVTHARRMFHKDQVAVVHFDIVVKSINVSAALLPSLKASYRMDEAYSSGVTGSAANFIVVVPSHNITFDVKGLAASASCVAPFIQMSFPPLKAKGCYIQAHEEQSFPTSASLVVKKGGYLNIDAEIGAIRHTLTTDLLNQLLFIEETFTRELTEIVQKIATERVSFSAFAQSNRLILYSLTFTVWSVSITATTPTAIAIRLEAEQVRLHFSNRLLHRSKDDSFERVQWIADMALSLALGQLIRNAPTAEEETEPEFQRSAFLKTRLTLQNVDAPQNNHYQEPGGGGAATGAGAAGGNIENAASSYFVALRQPVLYVQPRAVDKAILLWLNYKNTYEFWNEQHRQYHSKEPTDRSASDGSSRPEMHMFDQFQQHARMPKSAYNFLQFTLDEGLHICLPCYEGGAGGTARSADEFGCALIFSLQSTRISVCSCGPLVSRGMFHGFCVYFLEQFDSDPDKWMPKVLEPKDMSRLNAWLVTEGTYDICSETRTSEEQTSAGALWVLNIMWNIKGLDMHFNTKIIHLATVLCRTLTSLASEHDNLKQEEGLPQAVIITSQGDKGVGADQQEQEHFDETAALPFRERTKLIERRMIEQSRMLTDLAYLGASEGIIEVERRKLQRLETFMYNELRRDFFQRIKKQSHKLSTSSRDSRPTSANWTAQEPSRKYQRAPSLTEPCSVSAAIQQDDRRGQPTEKHRTQSVVDSLVGASGRDSVDSGHVDRFRLGDLQLPVIHEHQDAPPRKSESIVEAPNDNESQTVTDSISVGANSSFKSPAVDFLLDFRVHVESGRCTFEIQNNGSDEEVTVDLPFSRQSSAGSRLSRRKTLFGRFKSPSEASARSIVIHLPGLSIKAHYRSKSTSDTVATDPMATGHSFSNPSKKGEFHMWISLESMPEETVLSPLILDFVEEALEIQSSRNTSRLLGAASSQSIGWAGMTSDVEQLALQAASVAVESFPVDVFVFFSVQASCIRFTSLPYSMVECYLKLPELQLMFTYGKSAVDHLKRTAGLSNQCVHFVDGSTVGLPNSGLMVTTLTLSEFSLYIFHRYGVRSLGKETMSERRDAFIVQVRSVSINMARSSRYLAFHENFAVEDDTHSPVNEMGSRVQFSVSAHISEATLKFDMRRLKEILSFPKAWYRRAIMRRLFFGEEERAKGHNGAKSTQPGPQGQGPSLQRRHSVSSMPVSDSADSSSSQLFTSQSNSAIDCLVQTSAKPVFSGWQAFVICAISVERISVEAVMGQVMGQTTWRLRKTAIQGKIFVTSRKRKQAAVSCIVQQSSMEARGGLVSGMINLKFFDGFATLISAPWCAPQHTLGLSQDSIEAKVEWMSTTIFMLFVTSFKCHLVDQWKVSSSTASAARERGAEMGTEIADDQFSVLLKQVLEWDTLEALMTRNTVYDFRRIYLKLSEFFDQQFRSGRMILFHELGAASGGSQRTDADTEGRRAEKDTVGRSCWHQPLEMFTKLQLKCSNTLSFLQSSLALGSRIHLKGARTTLACFHGSTFASSQQWALFHLRQLAVEFRNRARDVVRNQQLHTSVVQVMTCHLGHRASPRDSIMAVVLRCQRSQYWPTQLSMVTEWFKYACEVPLSGLFADVPIAGSKANPYRVNVSALFKVPCFQVCLVMDHLLLVEADGHGERVPRTVDCQLTSNFDNYVLVTHELESLNFLRELITSYVVSSYSGPTGTNISRRMVGGQRAPPASTDLYPVTDERVYSVRLWELKPHIQWMGTVINIDRIMMLLGFKKPRETIPKWVQRGLLDALDEYSAYAVQKLLELNG</sequence>
<evidence type="ECO:0000259" key="4">
    <source>
        <dbReference type="SMART" id="SM01220"/>
    </source>
</evidence>
<keyword evidence="5" id="KW-1185">Reference proteome</keyword>
<evidence type="ECO:0000313" key="6">
    <source>
        <dbReference type="WBParaSite" id="TMUE_1000004946.1"/>
    </source>
</evidence>
<feature type="domain" description="Bridge-like lipid transfer protein family member 1 C-terminal" evidence="4">
    <location>
        <begin position="3428"/>
        <end position="3996"/>
    </location>
</feature>
<evidence type="ECO:0000256" key="2">
    <source>
        <dbReference type="SAM" id="Phobius"/>
    </source>
</evidence>
<feature type="compositionally biased region" description="Basic and acidic residues" evidence="1">
    <location>
        <begin position="1791"/>
        <end position="1800"/>
    </location>
</feature>
<evidence type="ECO:0000256" key="1">
    <source>
        <dbReference type="SAM" id="MobiDB-lite"/>
    </source>
</evidence>
<dbReference type="Pfam" id="PF20413">
    <property type="entry name" value="BLTP1_N"/>
    <property type="match status" value="1"/>
</dbReference>
<feature type="region of interest" description="Disordered" evidence="1">
    <location>
        <begin position="2958"/>
        <end position="2984"/>
    </location>
</feature>
<feature type="transmembrane region" description="Helical" evidence="2">
    <location>
        <begin position="49"/>
        <end position="73"/>
    </location>
</feature>
<dbReference type="InterPro" id="IPR056742">
    <property type="entry name" value="BLTP1_C"/>
</dbReference>
<evidence type="ECO:0000256" key="3">
    <source>
        <dbReference type="SAM" id="SignalP"/>
    </source>
</evidence>
<feature type="chain" id="PRO_5024367817" evidence="3">
    <location>
        <begin position="26"/>
        <end position="3998"/>
    </location>
</feature>
<feature type="compositionally biased region" description="Low complexity" evidence="1">
    <location>
        <begin position="3402"/>
        <end position="3416"/>
    </location>
</feature>
<feature type="region of interest" description="Disordered" evidence="1">
    <location>
        <begin position="2866"/>
        <end position="2926"/>
    </location>
</feature>
<feature type="region of interest" description="Disordered" evidence="1">
    <location>
        <begin position="1791"/>
        <end position="1810"/>
    </location>
</feature>
<evidence type="ECO:0000313" key="5">
    <source>
        <dbReference type="Proteomes" id="UP000046395"/>
    </source>
</evidence>
<feature type="region of interest" description="Disordered" evidence="1">
    <location>
        <begin position="3375"/>
        <end position="3416"/>
    </location>
</feature>
<accession>A0A5S6QC82</accession>
<keyword evidence="2" id="KW-0812">Transmembrane</keyword>
<dbReference type="Pfam" id="PF25040">
    <property type="entry name" value="BLTP1_C"/>
    <property type="match status" value="5"/>
</dbReference>
<dbReference type="Proteomes" id="UP000046395">
    <property type="component" value="Unassembled WGS sequence"/>
</dbReference>
<reference evidence="6" key="1">
    <citation type="submission" date="2019-12" db="UniProtKB">
        <authorList>
            <consortium name="WormBaseParasite"/>
        </authorList>
    </citation>
    <scope>IDENTIFICATION</scope>
</reference>
<dbReference type="InterPro" id="IPR033616">
    <property type="entry name" value="BLTP1"/>
</dbReference>
<keyword evidence="3" id="KW-0732">Signal</keyword>
<dbReference type="InterPro" id="IPR056741">
    <property type="entry name" value="BLTP1_M"/>
</dbReference>
<dbReference type="InterPro" id="IPR047104">
    <property type="entry name" value="BLTP1_N"/>
</dbReference>
<dbReference type="Pfam" id="PF25039">
    <property type="entry name" value="BLTP1_M"/>
    <property type="match status" value="1"/>
</dbReference>
<feature type="transmembrane region" description="Helical" evidence="2">
    <location>
        <begin position="85"/>
        <end position="107"/>
    </location>
</feature>
<dbReference type="GO" id="GO:0098793">
    <property type="term" value="C:presynapse"/>
    <property type="evidence" value="ECO:0007669"/>
    <property type="project" value="GOC"/>
</dbReference>
<keyword evidence="2" id="KW-1133">Transmembrane helix</keyword>
<keyword evidence="2" id="KW-0472">Membrane</keyword>
<protein>
    <submittedName>
        <fullName evidence="6">FSA_C domain-containing protein</fullName>
    </submittedName>
</protein>
<dbReference type="STRING" id="70415.A0A5S6QC82"/>
<feature type="compositionally biased region" description="Basic and acidic residues" evidence="1">
    <location>
        <begin position="2958"/>
        <end position="2971"/>
    </location>
</feature>